<dbReference type="SMART" id="SM00347">
    <property type="entry name" value="HTH_MARR"/>
    <property type="match status" value="1"/>
</dbReference>
<dbReference type="GO" id="GO:0006950">
    <property type="term" value="P:response to stress"/>
    <property type="evidence" value="ECO:0007669"/>
    <property type="project" value="TreeGrafter"/>
</dbReference>
<dbReference type="SUPFAM" id="SSF46785">
    <property type="entry name" value="Winged helix' DNA-binding domain"/>
    <property type="match status" value="1"/>
</dbReference>
<evidence type="ECO:0000313" key="6">
    <source>
        <dbReference type="Proteomes" id="UP000269692"/>
    </source>
</evidence>
<evidence type="ECO:0000256" key="2">
    <source>
        <dbReference type="ARBA" id="ARBA00023125"/>
    </source>
</evidence>
<dbReference type="AlphaFoldDB" id="A0A3L7AGZ8"/>
<dbReference type="InterPro" id="IPR036390">
    <property type="entry name" value="WH_DNA-bd_sf"/>
</dbReference>
<dbReference type="Gene3D" id="1.10.10.10">
    <property type="entry name" value="Winged helix-like DNA-binding domain superfamily/Winged helix DNA-binding domain"/>
    <property type="match status" value="1"/>
</dbReference>
<accession>A0A3L7AGZ8</accession>
<protein>
    <submittedName>
        <fullName evidence="5">MarR family transcriptional regulator</fullName>
    </submittedName>
</protein>
<dbReference type="PANTHER" id="PTHR33164">
    <property type="entry name" value="TRANSCRIPTIONAL REGULATOR, MARR FAMILY"/>
    <property type="match status" value="1"/>
</dbReference>
<dbReference type="PRINTS" id="PR00598">
    <property type="entry name" value="HTHMARR"/>
</dbReference>
<dbReference type="PROSITE" id="PS50995">
    <property type="entry name" value="HTH_MARR_2"/>
    <property type="match status" value="1"/>
</dbReference>
<dbReference type="PROSITE" id="PS01117">
    <property type="entry name" value="HTH_MARR_1"/>
    <property type="match status" value="1"/>
</dbReference>
<keyword evidence="1" id="KW-0805">Transcription regulation</keyword>
<name>A0A3L7AGZ8_9HYPH</name>
<sequence>MNEPPLGFILVDTARLYRARIDCAFEQSGVGLTAGEARTLAYVNLYPAHRQSALAVKMNVEPMTLVGFLDRLEALGAIVRETDPADRRAKIVRLTEAATPYLERISSAAATARIEALDGFSTEEQATFRRLLERMRASLVRCKEGT</sequence>
<dbReference type="Proteomes" id="UP000269692">
    <property type="component" value="Unassembled WGS sequence"/>
</dbReference>
<dbReference type="InterPro" id="IPR039422">
    <property type="entry name" value="MarR/SlyA-like"/>
</dbReference>
<dbReference type="InterPro" id="IPR023187">
    <property type="entry name" value="Tscrpt_reg_MarR-type_CS"/>
</dbReference>
<evidence type="ECO:0000313" key="5">
    <source>
        <dbReference type="EMBL" id="RLP78692.1"/>
    </source>
</evidence>
<dbReference type="EMBL" id="RCTF01000007">
    <property type="protein sequence ID" value="RLP78692.1"/>
    <property type="molecule type" value="Genomic_DNA"/>
</dbReference>
<dbReference type="GO" id="GO:0003700">
    <property type="term" value="F:DNA-binding transcription factor activity"/>
    <property type="evidence" value="ECO:0007669"/>
    <property type="project" value="InterPro"/>
</dbReference>
<keyword evidence="3" id="KW-0804">Transcription</keyword>
<evidence type="ECO:0000256" key="3">
    <source>
        <dbReference type="ARBA" id="ARBA00023163"/>
    </source>
</evidence>
<dbReference type="Pfam" id="PF01047">
    <property type="entry name" value="MarR"/>
    <property type="match status" value="1"/>
</dbReference>
<dbReference type="InterPro" id="IPR000835">
    <property type="entry name" value="HTH_MarR-typ"/>
</dbReference>
<feature type="domain" description="HTH marR-type" evidence="4">
    <location>
        <begin position="3"/>
        <end position="137"/>
    </location>
</feature>
<keyword evidence="2" id="KW-0238">DNA-binding</keyword>
<dbReference type="OrthoDB" id="582199at2"/>
<evidence type="ECO:0000256" key="1">
    <source>
        <dbReference type="ARBA" id="ARBA00023015"/>
    </source>
</evidence>
<proteinExistence type="predicted"/>
<dbReference type="PANTHER" id="PTHR33164:SF64">
    <property type="entry name" value="TRANSCRIPTIONAL REGULATOR SLYA"/>
    <property type="match status" value="1"/>
</dbReference>
<gene>
    <name evidence="5" type="ORF">D9R14_10540</name>
</gene>
<evidence type="ECO:0000259" key="4">
    <source>
        <dbReference type="PROSITE" id="PS50995"/>
    </source>
</evidence>
<organism evidence="5 6">
    <name type="scientific">Xanthobacter tagetidis</name>
    <dbReference type="NCBI Taxonomy" id="60216"/>
    <lineage>
        <taxon>Bacteria</taxon>
        <taxon>Pseudomonadati</taxon>
        <taxon>Pseudomonadota</taxon>
        <taxon>Alphaproteobacteria</taxon>
        <taxon>Hyphomicrobiales</taxon>
        <taxon>Xanthobacteraceae</taxon>
        <taxon>Xanthobacter</taxon>
    </lineage>
</organism>
<dbReference type="InterPro" id="IPR036388">
    <property type="entry name" value="WH-like_DNA-bd_sf"/>
</dbReference>
<dbReference type="RefSeq" id="WP_121623285.1">
    <property type="nucleotide sequence ID" value="NZ_JACIIW010000005.1"/>
</dbReference>
<keyword evidence="6" id="KW-1185">Reference proteome</keyword>
<reference evidence="5 6" key="1">
    <citation type="submission" date="2018-10" db="EMBL/GenBank/DDBJ databases">
        <title>Xanthobacter tagetidis genome sequencing and assembly.</title>
        <authorList>
            <person name="Maclea K.S."/>
            <person name="Goen A.E."/>
            <person name="Fatima S.A."/>
        </authorList>
    </citation>
    <scope>NUCLEOTIDE SEQUENCE [LARGE SCALE GENOMIC DNA]</scope>
    <source>
        <strain evidence="5 6">ATCC 700314</strain>
    </source>
</reference>
<comment type="caution">
    <text evidence="5">The sequence shown here is derived from an EMBL/GenBank/DDBJ whole genome shotgun (WGS) entry which is preliminary data.</text>
</comment>
<dbReference type="GO" id="GO:0003677">
    <property type="term" value="F:DNA binding"/>
    <property type="evidence" value="ECO:0007669"/>
    <property type="project" value="UniProtKB-KW"/>
</dbReference>